<sequence length="99" mass="10532">MEEEGSGGGRPAPKGAGKKCGSIAQFGAREILHRHIGLLRTSEEVFVHASKRVKVDGLYLDVVSAAASIQDVQLRIVIRDSISVAVLIISVINGILEAR</sequence>
<gene>
    <name evidence="2" type="ORF">R1flu_020272</name>
</gene>
<feature type="compositionally biased region" description="Gly residues" evidence="1">
    <location>
        <begin position="1"/>
        <end position="10"/>
    </location>
</feature>
<comment type="caution">
    <text evidence="2">The sequence shown here is derived from an EMBL/GenBank/DDBJ whole genome shotgun (WGS) entry which is preliminary data.</text>
</comment>
<feature type="compositionally biased region" description="Low complexity" evidence="1">
    <location>
        <begin position="11"/>
        <end position="20"/>
    </location>
</feature>
<evidence type="ECO:0000313" key="2">
    <source>
        <dbReference type="EMBL" id="KAL2652144.1"/>
    </source>
</evidence>
<evidence type="ECO:0000313" key="3">
    <source>
        <dbReference type="Proteomes" id="UP001605036"/>
    </source>
</evidence>
<dbReference type="AlphaFoldDB" id="A0ABD1ZPV0"/>
<keyword evidence="3" id="KW-1185">Reference proteome</keyword>
<reference evidence="2 3" key="1">
    <citation type="submission" date="2024-09" db="EMBL/GenBank/DDBJ databases">
        <title>Chromosome-scale assembly of Riccia fluitans.</title>
        <authorList>
            <person name="Paukszto L."/>
            <person name="Sawicki J."/>
            <person name="Karawczyk K."/>
            <person name="Piernik-Szablinska J."/>
            <person name="Szczecinska M."/>
            <person name="Mazdziarz M."/>
        </authorList>
    </citation>
    <scope>NUCLEOTIDE SEQUENCE [LARGE SCALE GENOMIC DNA]</scope>
    <source>
        <strain evidence="2">Rf_01</strain>
        <tissue evidence="2">Aerial parts of the thallus</tissue>
    </source>
</reference>
<evidence type="ECO:0000256" key="1">
    <source>
        <dbReference type="SAM" id="MobiDB-lite"/>
    </source>
</evidence>
<name>A0ABD1ZPV0_9MARC</name>
<dbReference type="Proteomes" id="UP001605036">
    <property type="component" value="Unassembled WGS sequence"/>
</dbReference>
<proteinExistence type="predicted"/>
<dbReference type="EMBL" id="JBHFFA010000001">
    <property type="protein sequence ID" value="KAL2652144.1"/>
    <property type="molecule type" value="Genomic_DNA"/>
</dbReference>
<protein>
    <recommendedName>
        <fullName evidence="4">Histone H2A</fullName>
    </recommendedName>
</protein>
<evidence type="ECO:0008006" key="4">
    <source>
        <dbReference type="Google" id="ProtNLM"/>
    </source>
</evidence>
<accession>A0ABD1ZPV0</accession>
<organism evidence="2 3">
    <name type="scientific">Riccia fluitans</name>
    <dbReference type="NCBI Taxonomy" id="41844"/>
    <lineage>
        <taxon>Eukaryota</taxon>
        <taxon>Viridiplantae</taxon>
        <taxon>Streptophyta</taxon>
        <taxon>Embryophyta</taxon>
        <taxon>Marchantiophyta</taxon>
        <taxon>Marchantiopsida</taxon>
        <taxon>Marchantiidae</taxon>
        <taxon>Marchantiales</taxon>
        <taxon>Ricciaceae</taxon>
        <taxon>Riccia</taxon>
    </lineage>
</organism>
<feature type="region of interest" description="Disordered" evidence="1">
    <location>
        <begin position="1"/>
        <end position="20"/>
    </location>
</feature>